<dbReference type="EMBL" id="AYYX01000015">
    <property type="protein sequence ID" value="KRM89010.1"/>
    <property type="molecule type" value="Genomic_DNA"/>
</dbReference>
<keyword evidence="2" id="KW-1185">Reference proteome</keyword>
<reference evidence="1 2" key="1">
    <citation type="journal article" date="2015" name="Genome Announc.">
        <title>Expanding the biotechnology potential of lactobacilli through comparative genomics of 213 strains and associated genera.</title>
        <authorList>
            <person name="Sun Z."/>
            <person name="Harris H.M."/>
            <person name="McCann A."/>
            <person name="Guo C."/>
            <person name="Argimon S."/>
            <person name="Zhang W."/>
            <person name="Yang X."/>
            <person name="Jeffery I.B."/>
            <person name="Cooney J.C."/>
            <person name="Kagawa T.F."/>
            <person name="Liu W."/>
            <person name="Song Y."/>
            <person name="Salvetti E."/>
            <person name="Wrobel A."/>
            <person name="Rasinkangas P."/>
            <person name="Parkhill J."/>
            <person name="Rea M.C."/>
            <person name="O'Sullivan O."/>
            <person name="Ritari J."/>
            <person name="Douillard F.P."/>
            <person name="Paul Ross R."/>
            <person name="Yang R."/>
            <person name="Briner A.E."/>
            <person name="Felis G.E."/>
            <person name="de Vos W.M."/>
            <person name="Barrangou R."/>
            <person name="Klaenhammer T.R."/>
            <person name="Caufield P.W."/>
            <person name="Cui Y."/>
            <person name="Zhang H."/>
            <person name="O'Toole P.W."/>
        </authorList>
    </citation>
    <scope>NUCLEOTIDE SEQUENCE [LARGE SCALE GENOMIC DNA]</scope>
    <source>
        <strain evidence="1 2">DSM 20605</strain>
    </source>
</reference>
<accession>A0A0R2CD40</accession>
<dbReference type="AlphaFoldDB" id="A0A0R2CD40"/>
<dbReference type="InterPro" id="IPR011032">
    <property type="entry name" value="GroES-like_sf"/>
</dbReference>
<evidence type="ECO:0000313" key="2">
    <source>
        <dbReference type="Proteomes" id="UP000051576"/>
    </source>
</evidence>
<organism evidence="1 2">
    <name type="scientific">Liquorilactobacillus vini DSM 20605</name>
    <dbReference type="NCBI Taxonomy" id="1133569"/>
    <lineage>
        <taxon>Bacteria</taxon>
        <taxon>Bacillati</taxon>
        <taxon>Bacillota</taxon>
        <taxon>Bacilli</taxon>
        <taxon>Lactobacillales</taxon>
        <taxon>Lactobacillaceae</taxon>
        <taxon>Liquorilactobacillus</taxon>
    </lineage>
</organism>
<gene>
    <name evidence="1" type="ORF">FD21_GL000473</name>
</gene>
<evidence type="ECO:0000313" key="1">
    <source>
        <dbReference type="EMBL" id="KRM89010.1"/>
    </source>
</evidence>
<sequence length="59" mass="6660">MIEFAEQPEPALQSADDVKIKVIYSTIGIQDLRLKRQWDFYSKEGIAGYEMAGIIVAVL</sequence>
<dbReference type="Proteomes" id="UP000051576">
    <property type="component" value="Unassembled WGS sequence"/>
</dbReference>
<comment type="caution">
    <text evidence="1">The sequence shown here is derived from an EMBL/GenBank/DDBJ whole genome shotgun (WGS) entry which is preliminary data.</text>
</comment>
<dbReference type="STRING" id="1133569.FD21_GL000473"/>
<protein>
    <submittedName>
        <fullName evidence="1">Uncharacterized protein</fullName>
    </submittedName>
</protein>
<dbReference type="SUPFAM" id="SSF50129">
    <property type="entry name" value="GroES-like"/>
    <property type="match status" value="1"/>
</dbReference>
<name>A0A0R2CD40_9LACO</name>
<proteinExistence type="predicted"/>
<dbReference type="PATRIC" id="fig|1133569.4.peg.499"/>
<dbReference type="Gene3D" id="3.90.180.10">
    <property type="entry name" value="Medium-chain alcohol dehydrogenases, catalytic domain"/>
    <property type="match status" value="1"/>
</dbReference>